<reference evidence="1" key="1">
    <citation type="journal article" date="2020" name="Nat. Commun.">
        <title>Large-scale genome sequencing of mycorrhizal fungi provides insights into the early evolution of symbiotic traits.</title>
        <authorList>
            <person name="Miyauchi S."/>
            <person name="Kiss E."/>
            <person name="Kuo A."/>
            <person name="Drula E."/>
            <person name="Kohler A."/>
            <person name="Sanchez-Garcia M."/>
            <person name="Morin E."/>
            <person name="Andreopoulos B."/>
            <person name="Barry K.W."/>
            <person name="Bonito G."/>
            <person name="Buee M."/>
            <person name="Carver A."/>
            <person name="Chen C."/>
            <person name="Cichocki N."/>
            <person name="Clum A."/>
            <person name="Culley D."/>
            <person name="Crous P.W."/>
            <person name="Fauchery L."/>
            <person name="Girlanda M."/>
            <person name="Hayes R.D."/>
            <person name="Keri Z."/>
            <person name="LaButti K."/>
            <person name="Lipzen A."/>
            <person name="Lombard V."/>
            <person name="Magnuson J."/>
            <person name="Maillard F."/>
            <person name="Murat C."/>
            <person name="Nolan M."/>
            <person name="Ohm R.A."/>
            <person name="Pangilinan J."/>
            <person name="Pereira M.F."/>
            <person name="Perotto S."/>
            <person name="Peter M."/>
            <person name="Pfister S."/>
            <person name="Riley R."/>
            <person name="Sitrit Y."/>
            <person name="Stielow J.B."/>
            <person name="Szollosi G."/>
            <person name="Zifcakova L."/>
            <person name="Stursova M."/>
            <person name="Spatafora J.W."/>
            <person name="Tedersoo L."/>
            <person name="Vaario L.M."/>
            <person name="Yamada A."/>
            <person name="Yan M."/>
            <person name="Wang P."/>
            <person name="Xu J."/>
            <person name="Bruns T."/>
            <person name="Baldrian P."/>
            <person name="Vilgalys R."/>
            <person name="Dunand C."/>
            <person name="Henrissat B."/>
            <person name="Grigoriev I.V."/>
            <person name="Hibbett D."/>
            <person name="Nagy L.G."/>
            <person name="Martin F.M."/>
        </authorList>
    </citation>
    <scope>NUCLEOTIDE SEQUENCE</scope>
    <source>
        <strain evidence="1">UP504</strain>
    </source>
</reference>
<accession>A0A9P6AHG3</accession>
<keyword evidence="2" id="KW-1185">Reference proteome</keyword>
<dbReference type="Proteomes" id="UP000886523">
    <property type="component" value="Unassembled WGS sequence"/>
</dbReference>
<dbReference type="EMBL" id="MU129133">
    <property type="protein sequence ID" value="KAF9505879.1"/>
    <property type="molecule type" value="Genomic_DNA"/>
</dbReference>
<gene>
    <name evidence="1" type="ORF">BS47DRAFT_1399992</name>
</gene>
<protein>
    <submittedName>
        <fullName evidence="1">Uncharacterized protein</fullName>
    </submittedName>
</protein>
<name>A0A9P6AHG3_9AGAM</name>
<organism evidence="1 2">
    <name type="scientific">Hydnum rufescens UP504</name>
    <dbReference type="NCBI Taxonomy" id="1448309"/>
    <lineage>
        <taxon>Eukaryota</taxon>
        <taxon>Fungi</taxon>
        <taxon>Dikarya</taxon>
        <taxon>Basidiomycota</taxon>
        <taxon>Agaricomycotina</taxon>
        <taxon>Agaricomycetes</taxon>
        <taxon>Cantharellales</taxon>
        <taxon>Hydnaceae</taxon>
        <taxon>Hydnum</taxon>
    </lineage>
</organism>
<proteinExistence type="predicted"/>
<sequence>MPPHQFPYRHLVFAFSNRLMQALVTEFMKGNLGRHEIGVFHGDNVIGSHNNLEIAHVRDSIAAQFFLDLRFRELVRTLLADHPVHLDAASLAYFMHSFSETDLLAYITSLALIPRILVNGPGVGLINGELVIPGFRLRCEVFDPVVEQLMHSKTLMPKSPHDPGSCPTPQVLRPIDEQIRRVDRRIDALLLVGGFSGSKYLFKPVDETFGSASKS</sequence>
<dbReference type="OrthoDB" id="2963168at2759"/>
<comment type="caution">
    <text evidence="1">The sequence shown here is derived from an EMBL/GenBank/DDBJ whole genome shotgun (WGS) entry which is preliminary data.</text>
</comment>
<dbReference type="AlphaFoldDB" id="A0A9P6AHG3"/>
<evidence type="ECO:0000313" key="2">
    <source>
        <dbReference type="Proteomes" id="UP000886523"/>
    </source>
</evidence>
<evidence type="ECO:0000313" key="1">
    <source>
        <dbReference type="EMBL" id="KAF9505879.1"/>
    </source>
</evidence>